<comment type="subcellular location">
    <subcellularLocation>
        <location evidence="1 12">Endoplasmic reticulum membrane</location>
        <topology evidence="1 12">Multi-pass membrane protein</topology>
    </subcellularLocation>
</comment>
<evidence type="ECO:0000256" key="2">
    <source>
        <dbReference type="ARBA" id="ARBA00004922"/>
    </source>
</evidence>
<dbReference type="PANTHER" id="PTHR22760">
    <property type="entry name" value="GLYCOSYLTRANSFERASE"/>
    <property type="match status" value="1"/>
</dbReference>
<reference evidence="14" key="1">
    <citation type="journal article" date="2018" name="Nat. Microbiol.">
        <title>Leveraging single-cell genomics to expand the fungal tree of life.</title>
        <authorList>
            <person name="Ahrendt S.R."/>
            <person name="Quandt C.A."/>
            <person name="Ciobanu D."/>
            <person name="Clum A."/>
            <person name="Salamov A."/>
            <person name="Andreopoulos B."/>
            <person name="Cheng J.F."/>
            <person name="Woyke T."/>
            <person name="Pelin A."/>
            <person name="Henrissat B."/>
            <person name="Reynolds N.K."/>
            <person name="Benny G.L."/>
            <person name="Smith M.E."/>
            <person name="James T.Y."/>
            <person name="Grigoriev I.V."/>
        </authorList>
    </citation>
    <scope>NUCLEOTIDE SEQUENCE [LARGE SCALE GENOMIC DNA]</scope>
</reference>
<feature type="transmembrane region" description="Helical" evidence="12">
    <location>
        <begin position="274"/>
        <end position="289"/>
    </location>
</feature>
<feature type="non-terminal residue" evidence="13">
    <location>
        <position position="1"/>
    </location>
</feature>
<evidence type="ECO:0000256" key="5">
    <source>
        <dbReference type="ARBA" id="ARBA00022679"/>
    </source>
</evidence>
<dbReference type="InterPro" id="IPR005599">
    <property type="entry name" value="GPI_mannosylTrfase"/>
</dbReference>
<dbReference type="UniPathway" id="UPA00378"/>
<comment type="pathway">
    <text evidence="2">Protein modification; protein glycosylation.</text>
</comment>
<dbReference type="PANTHER" id="PTHR22760:SF1">
    <property type="entry name" value="DOL-P-MAN:MAN(7)GLCNAC(2)-PP-DOL ALPHA-1,6-MANNOSYLTRANSFERASE"/>
    <property type="match status" value="1"/>
</dbReference>
<evidence type="ECO:0000256" key="1">
    <source>
        <dbReference type="ARBA" id="ARBA00004477"/>
    </source>
</evidence>
<dbReference type="Proteomes" id="UP000267251">
    <property type="component" value="Unassembled WGS sequence"/>
</dbReference>
<evidence type="ECO:0000256" key="12">
    <source>
        <dbReference type="RuleBase" id="RU363075"/>
    </source>
</evidence>
<feature type="transmembrane region" description="Helical" evidence="12">
    <location>
        <begin position="190"/>
        <end position="213"/>
    </location>
</feature>
<evidence type="ECO:0000256" key="3">
    <source>
        <dbReference type="ARBA" id="ARBA00007063"/>
    </source>
</evidence>
<sequence>PYTKVEESFNMQATHDILVHGADLSKYDHHEFPGVVPRTFLGPIFLSLSLLLTSSLLFATIPVARLWLGWTTCLSLSIFRRALSRATNAKTGRIFLLICACQFHLVFWASRTLPNLFAFPLVTIALARWVDSGAPQTLRSLSASERAWSLTESVIWFTVAAAIFRSEVAGLAAPLLVCEVLRSRAILPRLFICGLIALALSIVTTVLVDSYFWREWPMWPEWKVFFFNAIQQRSSEWGTSPWHAYWTSLIPRIAHVALLPAMAGLYLSGACRRWLGPAVIFVGAYSMIEHKEWRFILYILPLINACAAVGVDGLWRNGANDRTKIKSLFLGLILSSCLLAAMGTWIMVGISSWNYPGGYALARLHSLVPADHRVHVHMDTATAMTGASRFGEQRHPLWTYAKDENVLP</sequence>
<feature type="transmembrane region" description="Helical" evidence="12">
    <location>
        <begin position="91"/>
        <end position="110"/>
    </location>
</feature>
<proteinExistence type="inferred from homology"/>
<keyword evidence="6 12" id="KW-0812">Transmembrane</keyword>
<feature type="transmembrane region" description="Helical" evidence="12">
    <location>
        <begin position="154"/>
        <end position="178"/>
    </location>
</feature>
<evidence type="ECO:0000256" key="7">
    <source>
        <dbReference type="ARBA" id="ARBA00022824"/>
    </source>
</evidence>
<dbReference type="EC" id="2.4.1.-" evidence="12"/>
<keyword evidence="7 12" id="KW-0256">Endoplasmic reticulum</keyword>
<evidence type="ECO:0000256" key="11">
    <source>
        <dbReference type="ARBA" id="ARBA00048899"/>
    </source>
</evidence>
<comment type="similarity">
    <text evidence="3 12">Belongs to the glycosyltransferase 22 family.</text>
</comment>
<gene>
    <name evidence="13" type="ORF">BJ684DRAFT_5296</name>
</gene>
<dbReference type="GO" id="GO:0005789">
    <property type="term" value="C:endoplasmic reticulum membrane"/>
    <property type="evidence" value="ECO:0007669"/>
    <property type="project" value="UniProtKB-SubCell"/>
</dbReference>
<evidence type="ECO:0000256" key="9">
    <source>
        <dbReference type="ARBA" id="ARBA00023136"/>
    </source>
</evidence>
<name>A0A4P9Y285_9FUNG</name>
<feature type="transmembrane region" description="Helical" evidence="12">
    <location>
        <begin position="244"/>
        <end position="267"/>
    </location>
</feature>
<protein>
    <recommendedName>
        <fullName evidence="12">Mannosyltransferase</fullName>
        <ecNumber evidence="12">2.4.1.-</ecNumber>
    </recommendedName>
</protein>
<feature type="non-terminal residue" evidence="13">
    <location>
        <position position="408"/>
    </location>
</feature>
<evidence type="ECO:0000256" key="10">
    <source>
        <dbReference type="ARBA" id="ARBA00044721"/>
    </source>
</evidence>
<comment type="catalytic activity">
    <reaction evidence="11">
        <text>an alpha-D-Man-(1-&gt;2)-alpha-D-Man-(1-&gt;2)-alpha-D-Man-(1-&gt;3)-[alpha-D-Man-(1-&gt;2)-alpha-D-Man-(1-&gt;3)-alpha-D-Man-(1-&gt;6)]-beta-D-Man-(1-&gt;4)-beta-D-GlcNAc-(1-&gt;4)-alpha-D-GlcNAc-diphospho-di-trans,poly-cis-dolichol + a di-trans,poly-cis-dolichyl beta-D-mannosyl phosphate = an alpha-D-Man-(1-&gt;2)-alpha-D-Man-(1-&gt;2)-alpha-D-Man-(1-&gt;3)-[alpha-D-Man-(1-&gt;2)-alpha-D-Man-(1-&gt;3)-[alpha-D-Man-(1-&gt;6)]-alpha-D-Man-(1-&gt;6)]-beta-D-Man-(1-&gt;4)-beta-D-GlcNAc-(1-&gt;4)-alpha-D-GlcNAc-diphospho-di-trans,poly-cis-dolichol + a di-trans,poly-cis-dolichyl phosphate + H(+)</text>
        <dbReference type="Rhea" id="RHEA:29535"/>
        <dbReference type="Rhea" id="RHEA-COMP:19498"/>
        <dbReference type="Rhea" id="RHEA-COMP:19501"/>
        <dbReference type="Rhea" id="RHEA-COMP:19518"/>
        <dbReference type="Rhea" id="RHEA-COMP:19519"/>
        <dbReference type="ChEBI" id="CHEBI:15378"/>
        <dbReference type="ChEBI" id="CHEBI:57683"/>
        <dbReference type="ChEBI" id="CHEBI:58211"/>
        <dbReference type="ChEBI" id="CHEBI:132517"/>
        <dbReference type="ChEBI" id="CHEBI:132519"/>
        <dbReference type="EC" id="2.4.1.260"/>
    </reaction>
    <physiologicalReaction direction="left-to-right" evidence="11">
        <dbReference type="Rhea" id="RHEA:29536"/>
    </physiologicalReaction>
</comment>
<evidence type="ECO:0000313" key="14">
    <source>
        <dbReference type="Proteomes" id="UP000267251"/>
    </source>
</evidence>
<dbReference type="AlphaFoldDB" id="A0A4P9Y285"/>
<dbReference type="GO" id="GO:0052917">
    <property type="term" value="F:dol-P-Man:Man(7)GlcNAc(2)-PP-Dol alpha-1,6-mannosyltransferase activity"/>
    <property type="evidence" value="ECO:0007669"/>
    <property type="project" value="UniProtKB-EC"/>
</dbReference>
<comment type="function">
    <text evidence="10">Mannosyltransferase that operates in the biosynthetic pathway of dolichol-linked oligosaccharides, the glycan precursors employed in protein asparagine (N)-glycosylation. The assembly of dolichol-linked oligosaccharides begins on the cytosolic side of the endoplasmic reticulum membrane and finishes in its lumen. The sequential addition of sugars to dolichol pyrophosphate produces dolichol-linked oligosaccharides containing fourteen sugars, including two GlcNAcs, nine mannoses and three glucoses. Once assembled, the oligosaccharide is transferred from the lipid to nascent proteins by oligosaccharyltransferases. In the lumen of the endoplasmic reticulum, adds the eighth mannose residue in an alpha-1,6 linkage onto Man(7)GlcNAc(2)-PP-dolichol to produce Man(8)GlcNAc(2)-PP-dolichol.</text>
</comment>
<feature type="transmembrane region" description="Helical" evidence="12">
    <location>
        <begin position="295"/>
        <end position="315"/>
    </location>
</feature>
<keyword evidence="14" id="KW-1185">Reference proteome</keyword>
<dbReference type="Pfam" id="PF03901">
    <property type="entry name" value="Glyco_transf_22"/>
    <property type="match status" value="1"/>
</dbReference>
<keyword evidence="9 12" id="KW-0472">Membrane</keyword>
<dbReference type="EMBL" id="KZ988203">
    <property type="protein sequence ID" value="RKP12794.1"/>
    <property type="molecule type" value="Genomic_DNA"/>
</dbReference>
<evidence type="ECO:0000313" key="13">
    <source>
        <dbReference type="EMBL" id="RKP12794.1"/>
    </source>
</evidence>
<dbReference type="GO" id="GO:0006487">
    <property type="term" value="P:protein N-linked glycosylation"/>
    <property type="evidence" value="ECO:0007669"/>
    <property type="project" value="TreeGrafter"/>
</dbReference>
<dbReference type="OrthoDB" id="19039at2759"/>
<evidence type="ECO:0000256" key="8">
    <source>
        <dbReference type="ARBA" id="ARBA00022989"/>
    </source>
</evidence>
<keyword evidence="8 12" id="KW-1133">Transmembrane helix</keyword>
<evidence type="ECO:0000256" key="4">
    <source>
        <dbReference type="ARBA" id="ARBA00022676"/>
    </source>
</evidence>
<organism evidence="13 14">
    <name type="scientific">Piptocephalis cylindrospora</name>
    <dbReference type="NCBI Taxonomy" id="1907219"/>
    <lineage>
        <taxon>Eukaryota</taxon>
        <taxon>Fungi</taxon>
        <taxon>Fungi incertae sedis</taxon>
        <taxon>Zoopagomycota</taxon>
        <taxon>Zoopagomycotina</taxon>
        <taxon>Zoopagomycetes</taxon>
        <taxon>Zoopagales</taxon>
        <taxon>Piptocephalidaceae</taxon>
        <taxon>Piptocephalis</taxon>
    </lineage>
</organism>
<feature type="transmembrane region" description="Helical" evidence="12">
    <location>
        <begin position="44"/>
        <end position="70"/>
    </location>
</feature>
<keyword evidence="4 12" id="KW-0328">Glycosyltransferase</keyword>
<keyword evidence="5 13" id="KW-0808">Transferase</keyword>
<feature type="transmembrane region" description="Helical" evidence="12">
    <location>
        <begin position="327"/>
        <end position="348"/>
    </location>
</feature>
<evidence type="ECO:0000256" key="6">
    <source>
        <dbReference type="ARBA" id="ARBA00022692"/>
    </source>
</evidence>
<accession>A0A4P9Y285</accession>